<keyword evidence="2" id="KW-0479">Metal-binding</keyword>
<gene>
    <name evidence="7" type="ORF">SELMODRAFT_448491</name>
</gene>
<evidence type="ECO:0000256" key="2">
    <source>
        <dbReference type="ARBA" id="ARBA00022723"/>
    </source>
</evidence>
<dbReference type="GO" id="GO:0046872">
    <property type="term" value="F:metal ion binding"/>
    <property type="evidence" value="ECO:0007669"/>
    <property type="project" value="UniProtKB-KW"/>
</dbReference>
<dbReference type="InterPro" id="IPR044604">
    <property type="entry name" value="FLZ12/13/14"/>
</dbReference>
<dbReference type="EMBL" id="GL377686">
    <property type="protein sequence ID" value="EFJ07378.1"/>
    <property type="molecule type" value="Genomic_DNA"/>
</dbReference>
<evidence type="ECO:0000313" key="8">
    <source>
        <dbReference type="Proteomes" id="UP000001514"/>
    </source>
</evidence>
<dbReference type="eggNOG" id="ENOG502RZ1P">
    <property type="taxonomic scope" value="Eukaryota"/>
</dbReference>
<feature type="region of interest" description="Disordered" evidence="4">
    <location>
        <begin position="266"/>
        <end position="290"/>
    </location>
</feature>
<comment type="similarity">
    <text evidence="1">Belongs to the FLZ family.</text>
</comment>
<proteinExistence type="inferred from homology"/>
<name>D8T7Q0_SELML</name>
<reference evidence="7 8" key="1">
    <citation type="journal article" date="2011" name="Science">
        <title>The Selaginella genome identifies genetic changes associated with the evolution of vascular plants.</title>
        <authorList>
            <person name="Banks J.A."/>
            <person name="Nishiyama T."/>
            <person name="Hasebe M."/>
            <person name="Bowman J.L."/>
            <person name="Gribskov M."/>
            <person name="dePamphilis C."/>
            <person name="Albert V.A."/>
            <person name="Aono N."/>
            <person name="Aoyama T."/>
            <person name="Ambrose B.A."/>
            <person name="Ashton N.W."/>
            <person name="Axtell M.J."/>
            <person name="Barker E."/>
            <person name="Barker M.S."/>
            <person name="Bennetzen J.L."/>
            <person name="Bonawitz N.D."/>
            <person name="Chapple C."/>
            <person name="Cheng C."/>
            <person name="Correa L.G."/>
            <person name="Dacre M."/>
            <person name="DeBarry J."/>
            <person name="Dreyer I."/>
            <person name="Elias M."/>
            <person name="Engstrom E.M."/>
            <person name="Estelle M."/>
            <person name="Feng L."/>
            <person name="Finet C."/>
            <person name="Floyd S.K."/>
            <person name="Frommer W.B."/>
            <person name="Fujita T."/>
            <person name="Gramzow L."/>
            <person name="Gutensohn M."/>
            <person name="Harholt J."/>
            <person name="Hattori M."/>
            <person name="Heyl A."/>
            <person name="Hirai T."/>
            <person name="Hiwatashi Y."/>
            <person name="Ishikawa M."/>
            <person name="Iwata M."/>
            <person name="Karol K.G."/>
            <person name="Koehler B."/>
            <person name="Kolukisaoglu U."/>
            <person name="Kubo M."/>
            <person name="Kurata T."/>
            <person name="Lalonde S."/>
            <person name="Li K."/>
            <person name="Li Y."/>
            <person name="Litt A."/>
            <person name="Lyons E."/>
            <person name="Manning G."/>
            <person name="Maruyama T."/>
            <person name="Michael T.P."/>
            <person name="Mikami K."/>
            <person name="Miyazaki S."/>
            <person name="Morinaga S."/>
            <person name="Murata T."/>
            <person name="Mueller-Roeber B."/>
            <person name="Nelson D.R."/>
            <person name="Obara M."/>
            <person name="Oguri Y."/>
            <person name="Olmstead R.G."/>
            <person name="Onodera N."/>
            <person name="Petersen B.L."/>
            <person name="Pils B."/>
            <person name="Prigge M."/>
            <person name="Rensing S.A."/>
            <person name="Riano-Pachon D.M."/>
            <person name="Roberts A.W."/>
            <person name="Sato Y."/>
            <person name="Scheller H.V."/>
            <person name="Schulz B."/>
            <person name="Schulz C."/>
            <person name="Shakirov E.V."/>
            <person name="Shibagaki N."/>
            <person name="Shinohara N."/>
            <person name="Shippen D.E."/>
            <person name="Soerensen I."/>
            <person name="Sotooka R."/>
            <person name="Sugimoto N."/>
            <person name="Sugita M."/>
            <person name="Sumikawa N."/>
            <person name="Tanurdzic M."/>
            <person name="Theissen G."/>
            <person name="Ulvskov P."/>
            <person name="Wakazuki S."/>
            <person name="Weng J.K."/>
            <person name="Willats W.W."/>
            <person name="Wipf D."/>
            <person name="Wolf P.G."/>
            <person name="Yang L."/>
            <person name="Zimmer A.D."/>
            <person name="Zhu Q."/>
            <person name="Mitros T."/>
            <person name="Hellsten U."/>
            <person name="Loque D."/>
            <person name="Otillar R."/>
            <person name="Salamov A."/>
            <person name="Schmutz J."/>
            <person name="Shapiro H."/>
            <person name="Lindquist E."/>
            <person name="Lucas S."/>
            <person name="Rokhsar D."/>
            <person name="Grigoriev I.V."/>
        </authorList>
    </citation>
    <scope>NUCLEOTIDE SEQUENCE [LARGE SCALE GENOMIC DNA]</scope>
</reference>
<organism evidence="8">
    <name type="scientific">Selaginella moellendorffii</name>
    <name type="common">Spikemoss</name>
    <dbReference type="NCBI Taxonomy" id="88036"/>
    <lineage>
        <taxon>Eukaryota</taxon>
        <taxon>Viridiplantae</taxon>
        <taxon>Streptophyta</taxon>
        <taxon>Embryophyta</taxon>
        <taxon>Tracheophyta</taxon>
        <taxon>Lycopodiopsida</taxon>
        <taxon>Selaginellales</taxon>
        <taxon>Selaginellaceae</taxon>
        <taxon>Selaginella</taxon>
    </lineage>
</organism>
<dbReference type="OrthoDB" id="1932717at2759"/>
<dbReference type="STRING" id="88036.D8T7Q0"/>
<dbReference type="PROSITE" id="PS51795">
    <property type="entry name" value="ZF_FLZ"/>
    <property type="match status" value="1"/>
</dbReference>
<feature type="signal peptide" evidence="5">
    <location>
        <begin position="1"/>
        <end position="29"/>
    </location>
</feature>
<keyword evidence="5" id="KW-0732">Signal</keyword>
<dbReference type="Gramene" id="EFJ07378">
    <property type="protein sequence ID" value="EFJ07378"/>
    <property type="gene ID" value="SELMODRAFT_448491"/>
</dbReference>
<feature type="zinc finger region" description="FLZ-type" evidence="3">
    <location>
        <begin position="209"/>
        <end position="253"/>
    </location>
</feature>
<protein>
    <recommendedName>
        <fullName evidence="6">FLZ-type domain-containing protein</fullName>
    </recommendedName>
</protein>
<dbReference type="InterPro" id="IPR006311">
    <property type="entry name" value="TAT_signal"/>
</dbReference>
<dbReference type="PROSITE" id="PS51318">
    <property type="entry name" value="TAT"/>
    <property type="match status" value="1"/>
</dbReference>
<dbReference type="InterPro" id="IPR007650">
    <property type="entry name" value="Zf-FLZ_dom"/>
</dbReference>
<dbReference type="HOGENOM" id="CLU_961080_0_0_1"/>
<keyword evidence="8" id="KW-1185">Reference proteome</keyword>
<evidence type="ECO:0000313" key="7">
    <source>
        <dbReference type="EMBL" id="EFJ07378.1"/>
    </source>
</evidence>
<dbReference type="InParanoid" id="D8T7Q0"/>
<dbReference type="AlphaFoldDB" id="D8T7Q0"/>
<evidence type="ECO:0000256" key="5">
    <source>
        <dbReference type="SAM" id="SignalP"/>
    </source>
</evidence>
<dbReference type="PANTHER" id="PTHR47208">
    <property type="entry name" value="OS02G0174800 PROTEIN"/>
    <property type="match status" value="1"/>
</dbReference>
<evidence type="ECO:0000256" key="1">
    <source>
        <dbReference type="ARBA" id="ARBA00009374"/>
    </source>
</evidence>
<evidence type="ECO:0000256" key="4">
    <source>
        <dbReference type="SAM" id="MobiDB-lite"/>
    </source>
</evidence>
<dbReference type="PANTHER" id="PTHR47208:SF1">
    <property type="entry name" value="OS02G0174800 PROTEIN"/>
    <property type="match status" value="1"/>
</dbReference>
<dbReference type="PROSITE" id="PS51257">
    <property type="entry name" value="PROKAR_LIPOPROTEIN"/>
    <property type="match status" value="1"/>
</dbReference>
<evidence type="ECO:0000259" key="6">
    <source>
        <dbReference type="PROSITE" id="PS51795"/>
    </source>
</evidence>
<dbReference type="Pfam" id="PF04570">
    <property type="entry name" value="zf-FLZ"/>
    <property type="match status" value="1"/>
</dbReference>
<feature type="chain" id="PRO_5003123351" description="FLZ-type domain-containing protein" evidence="5">
    <location>
        <begin position="30"/>
        <end position="290"/>
    </location>
</feature>
<evidence type="ECO:0000256" key="3">
    <source>
        <dbReference type="PROSITE-ProRule" id="PRU01131"/>
    </source>
</evidence>
<dbReference type="KEGG" id="smo:SELMODRAFT_448491"/>
<sequence length="290" mass="30634">MTAGKRPRLMMRRTVSVASLGAGAAAAAAAGGCGGEVAAAVAAGSDHPLSADHQFQRPQHPHVVVPHQVIGFAAPTEDPSPSAATTLPPSPAGTKSRPFSGLSILADPSNKELGPCSPHGKVGLGIVAALDKDELSGSSSPTSVIRSSLAQAGVVAPAKNFHYHQSARYNMHDTHQRKHKDAADSATFHLCLEANSTKCALRPSFTTLGFLDSCYQCKRDISHGRDIFMYKGDRAFCSAECRHQQILNDERLERREKCTSAALKQMGSVPQQVRHNQRAKVTPATTAAAA</sequence>
<dbReference type="FunCoup" id="D8T7Q0">
    <property type="interactions" value="154"/>
</dbReference>
<feature type="domain" description="FLZ-type" evidence="6">
    <location>
        <begin position="209"/>
        <end position="253"/>
    </location>
</feature>
<feature type="region of interest" description="Disordered" evidence="4">
    <location>
        <begin position="73"/>
        <end position="98"/>
    </location>
</feature>
<dbReference type="Proteomes" id="UP000001514">
    <property type="component" value="Unassembled WGS sequence"/>
</dbReference>
<accession>D8T7Q0</accession>